<sequence>MPKKPIKQGYKIYGIADHGYIYNWAWSSREKGLQRMVLYPTLTNTGSLVRNLALSLPHRYLTIYLDNYFTSVPLFSELRACKFGTVGTTRPYKLFPSDLSAIKNRFAKKLEWNTLLTIVVQDTLCLTWQDNSIVLALSNIHTVDKAEDFRTKERRRPAKTSTNGRIVRDVFGNLLIKELLIPCFINNYNQNIGGIDLAN</sequence>
<dbReference type="Proteomes" id="UP000235371">
    <property type="component" value="Unassembled WGS sequence"/>
</dbReference>
<dbReference type="AlphaFoldDB" id="A0A2J6SG75"/>
<dbReference type="GeneID" id="36596336"/>
<feature type="domain" description="PiggyBac transposable element-derived protein" evidence="1">
    <location>
        <begin position="1"/>
        <end position="168"/>
    </location>
</feature>
<dbReference type="RefSeq" id="XP_024726682.1">
    <property type="nucleotide sequence ID" value="XM_024888260.1"/>
</dbReference>
<organism evidence="2 3">
    <name type="scientific">Hyaloscypha bicolor E</name>
    <dbReference type="NCBI Taxonomy" id="1095630"/>
    <lineage>
        <taxon>Eukaryota</taxon>
        <taxon>Fungi</taxon>
        <taxon>Dikarya</taxon>
        <taxon>Ascomycota</taxon>
        <taxon>Pezizomycotina</taxon>
        <taxon>Leotiomycetes</taxon>
        <taxon>Helotiales</taxon>
        <taxon>Hyaloscyphaceae</taxon>
        <taxon>Hyaloscypha</taxon>
        <taxon>Hyaloscypha bicolor</taxon>
    </lineage>
</organism>
<accession>A0A2J6SG75</accession>
<dbReference type="OrthoDB" id="3555811at2759"/>
<reference evidence="2 3" key="1">
    <citation type="submission" date="2016-04" db="EMBL/GenBank/DDBJ databases">
        <title>A degradative enzymes factory behind the ericoid mycorrhizal symbiosis.</title>
        <authorList>
            <consortium name="DOE Joint Genome Institute"/>
            <person name="Martino E."/>
            <person name="Morin E."/>
            <person name="Grelet G."/>
            <person name="Kuo A."/>
            <person name="Kohler A."/>
            <person name="Daghino S."/>
            <person name="Barry K."/>
            <person name="Choi C."/>
            <person name="Cichocki N."/>
            <person name="Clum A."/>
            <person name="Copeland A."/>
            <person name="Hainaut M."/>
            <person name="Haridas S."/>
            <person name="Labutti K."/>
            <person name="Lindquist E."/>
            <person name="Lipzen A."/>
            <person name="Khouja H.-R."/>
            <person name="Murat C."/>
            <person name="Ohm R."/>
            <person name="Olson A."/>
            <person name="Spatafora J."/>
            <person name="Veneault-Fourrey C."/>
            <person name="Henrissat B."/>
            <person name="Grigoriev I."/>
            <person name="Martin F."/>
            <person name="Perotto S."/>
        </authorList>
    </citation>
    <scope>NUCLEOTIDE SEQUENCE [LARGE SCALE GENOMIC DNA]</scope>
    <source>
        <strain evidence="2 3">E</strain>
    </source>
</reference>
<dbReference type="PANTHER" id="PTHR46599">
    <property type="entry name" value="PIGGYBAC TRANSPOSABLE ELEMENT-DERIVED PROTEIN 4"/>
    <property type="match status" value="1"/>
</dbReference>
<keyword evidence="3" id="KW-1185">Reference proteome</keyword>
<dbReference type="EMBL" id="KZ613919">
    <property type="protein sequence ID" value="PMD49778.1"/>
    <property type="molecule type" value="Genomic_DNA"/>
</dbReference>
<protein>
    <recommendedName>
        <fullName evidence="1">PiggyBac transposable element-derived protein domain-containing protein</fullName>
    </recommendedName>
</protein>
<evidence type="ECO:0000259" key="1">
    <source>
        <dbReference type="Pfam" id="PF13843"/>
    </source>
</evidence>
<evidence type="ECO:0000313" key="3">
    <source>
        <dbReference type="Proteomes" id="UP000235371"/>
    </source>
</evidence>
<dbReference type="InParanoid" id="A0A2J6SG75"/>
<proteinExistence type="predicted"/>
<dbReference type="Pfam" id="PF13843">
    <property type="entry name" value="DDE_Tnp_1_7"/>
    <property type="match status" value="1"/>
</dbReference>
<dbReference type="InterPro" id="IPR029526">
    <property type="entry name" value="PGBD"/>
</dbReference>
<evidence type="ECO:0000313" key="2">
    <source>
        <dbReference type="EMBL" id="PMD49778.1"/>
    </source>
</evidence>
<dbReference type="PANTHER" id="PTHR46599:SF3">
    <property type="entry name" value="PIGGYBAC TRANSPOSABLE ELEMENT-DERIVED PROTEIN 4"/>
    <property type="match status" value="1"/>
</dbReference>
<dbReference type="STRING" id="1095630.A0A2J6SG75"/>
<name>A0A2J6SG75_9HELO</name>
<gene>
    <name evidence="2" type="ORF">K444DRAFT_711685</name>
</gene>